<dbReference type="EMBL" id="CATNWA010014217">
    <property type="protein sequence ID" value="CAI9569168.1"/>
    <property type="molecule type" value="Genomic_DNA"/>
</dbReference>
<accession>A0ABN9D9C1</accession>
<gene>
    <name evidence="1" type="ORF">SPARVUS_LOCUS6874891</name>
</gene>
<proteinExistence type="predicted"/>
<keyword evidence="2" id="KW-1185">Reference proteome</keyword>
<organism evidence="1 2">
    <name type="scientific">Staurois parvus</name>
    <dbReference type="NCBI Taxonomy" id="386267"/>
    <lineage>
        <taxon>Eukaryota</taxon>
        <taxon>Metazoa</taxon>
        <taxon>Chordata</taxon>
        <taxon>Craniata</taxon>
        <taxon>Vertebrata</taxon>
        <taxon>Euteleostomi</taxon>
        <taxon>Amphibia</taxon>
        <taxon>Batrachia</taxon>
        <taxon>Anura</taxon>
        <taxon>Neobatrachia</taxon>
        <taxon>Ranoidea</taxon>
        <taxon>Ranidae</taxon>
        <taxon>Staurois</taxon>
    </lineage>
</organism>
<name>A0ABN9D9C1_9NEOB</name>
<evidence type="ECO:0000313" key="1">
    <source>
        <dbReference type="EMBL" id="CAI9569168.1"/>
    </source>
</evidence>
<reference evidence="1" key="1">
    <citation type="submission" date="2023-05" db="EMBL/GenBank/DDBJ databases">
        <authorList>
            <person name="Stuckert A."/>
        </authorList>
    </citation>
    <scope>NUCLEOTIDE SEQUENCE</scope>
</reference>
<sequence length="51" mass="5518">MLTPSCIVPLVQCQCFLLALITVLVSLGLSVTPSQFPPVSECPLQSHYKSQ</sequence>
<protein>
    <submittedName>
        <fullName evidence="1">Uncharacterized protein</fullName>
    </submittedName>
</protein>
<dbReference type="Proteomes" id="UP001162483">
    <property type="component" value="Unassembled WGS sequence"/>
</dbReference>
<feature type="non-terminal residue" evidence="1">
    <location>
        <position position="51"/>
    </location>
</feature>
<evidence type="ECO:0000313" key="2">
    <source>
        <dbReference type="Proteomes" id="UP001162483"/>
    </source>
</evidence>
<comment type="caution">
    <text evidence="1">The sequence shown here is derived from an EMBL/GenBank/DDBJ whole genome shotgun (WGS) entry which is preliminary data.</text>
</comment>